<reference evidence="3" key="1">
    <citation type="submission" date="2025-08" db="UniProtKB">
        <authorList>
            <consortium name="RefSeq"/>
        </authorList>
    </citation>
    <scope>IDENTIFICATION</scope>
    <source>
        <tissue evidence="3">Liver</tissue>
    </source>
</reference>
<evidence type="ECO:0000256" key="1">
    <source>
        <dbReference type="ARBA" id="ARBA00008666"/>
    </source>
</evidence>
<dbReference type="PANTHER" id="PTHR33560">
    <property type="entry name" value="PROTEIN FAM227B"/>
    <property type="match status" value="1"/>
</dbReference>
<dbReference type="RefSeq" id="XP_025019916.1">
    <property type="nucleotide sequence ID" value="XM_025164148.1"/>
</dbReference>
<name>A0A9F5IM84_PYTBI</name>
<dbReference type="OrthoDB" id="73353at2759"/>
<dbReference type="AlphaFoldDB" id="A0A9F5IM84"/>
<dbReference type="PANTHER" id="PTHR33560:SF2">
    <property type="entry name" value="PROTEIN FAM227B"/>
    <property type="match status" value="1"/>
</dbReference>
<dbReference type="Proteomes" id="UP000695026">
    <property type="component" value="Unplaced"/>
</dbReference>
<evidence type="ECO:0000313" key="2">
    <source>
        <dbReference type="Proteomes" id="UP000695026"/>
    </source>
</evidence>
<dbReference type="InterPro" id="IPR029417">
    <property type="entry name" value="FAM227"/>
</dbReference>
<sequence length="409" mass="47649">MGERRRTQALSACSHSASKGTVALPHTFDEFLVSLNLDDWPKYPYLPEVDPHPLVSQITNDYPLGTVTQYLYDNAPLPSEIISSLEKRIDECKIQVEEHAKHVFTLESEIDEQPEQVDEALSPESQGILKKKKKEVKFPTDAVQDSNDKNLENYSFPGFNLRKLTKLPNNLEPAQLWDMVLKVQIFKGVNIKVLKQLFISEASLAILQDCFWWWFLHKFKPDQDEQDHFFDRISDSYVTLLWSIPNYIKDAFLQMYPDCLSQAIYVTFCEAFPQSFNRFDDQFKDELMNLVFQWIRGFKPQRFAWKKWHFWWMETPRDLKIEKDSFCQMSSQINLEPRRRSRSRSRSRSRTLKIGPIGKLLLILGKKVSSGANSDAFSHILGAKGKKLIFIWTNDATMFADPHHGDSVL</sequence>
<gene>
    <name evidence="3" type="primary">FAM227B</name>
</gene>
<organism evidence="2 3">
    <name type="scientific">Python bivittatus</name>
    <name type="common">Burmese python</name>
    <name type="synonym">Python molurus bivittatus</name>
    <dbReference type="NCBI Taxonomy" id="176946"/>
    <lineage>
        <taxon>Eukaryota</taxon>
        <taxon>Metazoa</taxon>
        <taxon>Chordata</taxon>
        <taxon>Craniata</taxon>
        <taxon>Vertebrata</taxon>
        <taxon>Euteleostomi</taxon>
        <taxon>Lepidosauria</taxon>
        <taxon>Squamata</taxon>
        <taxon>Bifurcata</taxon>
        <taxon>Unidentata</taxon>
        <taxon>Episquamata</taxon>
        <taxon>Toxicofera</taxon>
        <taxon>Serpentes</taxon>
        <taxon>Henophidia</taxon>
        <taxon>Pythonidae</taxon>
        <taxon>Python</taxon>
    </lineage>
</organism>
<evidence type="ECO:0000313" key="3">
    <source>
        <dbReference type="RefSeq" id="XP_025019916.1"/>
    </source>
</evidence>
<dbReference type="GeneID" id="112540206"/>
<protein>
    <submittedName>
        <fullName evidence="3">Protein FAM227B</fullName>
    </submittedName>
</protein>
<comment type="similarity">
    <text evidence="1">Belongs to the FAM227 family.</text>
</comment>
<dbReference type="KEGG" id="pbi:112540206"/>
<dbReference type="CTD" id="196951"/>
<dbReference type="OMA" id="ILQDAFW"/>
<proteinExistence type="inferred from homology"/>
<keyword evidence="2" id="KW-1185">Reference proteome</keyword>
<accession>A0A9F5IM84</accession>
<dbReference type="Pfam" id="PF14922">
    <property type="entry name" value="FWWh"/>
    <property type="match status" value="1"/>
</dbReference>